<dbReference type="Proteomes" id="UP000631114">
    <property type="component" value="Unassembled WGS sequence"/>
</dbReference>
<sequence length="122" mass="13617">ITLAYISTLVSTRKVIWHQTRLPSVTHAAATSMPHPQLSLTVLLHPLLILAPSIAGKEDNNFSTVTVVPIWRAVFLSHERAQFKQILADKGEEMYMKMKQGGKGADNGENHETLADMKRKLE</sequence>
<proteinExistence type="predicted"/>
<dbReference type="EMBL" id="JADFTS010000003">
    <property type="protein sequence ID" value="KAF9612602.1"/>
    <property type="molecule type" value="Genomic_DNA"/>
</dbReference>
<reference evidence="2 3" key="1">
    <citation type="submission" date="2020-10" db="EMBL/GenBank/DDBJ databases">
        <title>The Coptis chinensis genome and diversification of protoberbering-type alkaloids.</title>
        <authorList>
            <person name="Wang B."/>
            <person name="Shu S."/>
            <person name="Song C."/>
            <person name="Liu Y."/>
        </authorList>
    </citation>
    <scope>NUCLEOTIDE SEQUENCE [LARGE SCALE GENOMIC DNA]</scope>
    <source>
        <strain evidence="2">HL-2020</strain>
        <tissue evidence="2">Leaf</tissue>
    </source>
</reference>
<organism evidence="2 3">
    <name type="scientific">Coptis chinensis</name>
    <dbReference type="NCBI Taxonomy" id="261450"/>
    <lineage>
        <taxon>Eukaryota</taxon>
        <taxon>Viridiplantae</taxon>
        <taxon>Streptophyta</taxon>
        <taxon>Embryophyta</taxon>
        <taxon>Tracheophyta</taxon>
        <taxon>Spermatophyta</taxon>
        <taxon>Magnoliopsida</taxon>
        <taxon>Ranunculales</taxon>
        <taxon>Ranunculaceae</taxon>
        <taxon>Coptidoideae</taxon>
        <taxon>Coptis</taxon>
    </lineage>
</organism>
<gene>
    <name evidence="2" type="ORF">IFM89_002198</name>
</gene>
<feature type="region of interest" description="Disordered" evidence="1">
    <location>
        <begin position="99"/>
        <end position="122"/>
    </location>
</feature>
<evidence type="ECO:0000313" key="2">
    <source>
        <dbReference type="EMBL" id="KAF9612602.1"/>
    </source>
</evidence>
<evidence type="ECO:0000313" key="3">
    <source>
        <dbReference type="Proteomes" id="UP000631114"/>
    </source>
</evidence>
<protein>
    <submittedName>
        <fullName evidence="2">Uncharacterized protein</fullName>
    </submittedName>
</protein>
<name>A0A835I9E2_9MAGN</name>
<dbReference type="AlphaFoldDB" id="A0A835I9E2"/>
<evidence type="ECO:0000256" key="1">
    <source>
        <dbReference type="SAM" id="MobiDB-lite"/>
    </source>
</evidence>
<keyword evidence="3" id="KW-1185">Reference proteome</keyword>
<feature type="non-terminal residue" evidence="2">
    <location>
        <position position="122"/>
    </location>
</feature>
<comment type="caution">
    <text evidence="2">The sequence shown here is derived from an EMBL/GenBank/DDBJ whole genome shotgun (WGS) entry which is preliminary data.</text>
</comment>
<accession>A0A835I9E2</accession>
<feature type="compositionally biased region" description="Basic and acidic residues" evidence="1">
    <location>
        <begin position="106"/>
        <end position="122"/>
    </location>
</feature>